<feature type="transmembrane region" description="Helical" evidence="1">
    <location>
        <begin position="92"/>
        <end position="113"/>
    </location>
</feature>
<dbReference type="Proteomes" id="UP000182470">
    <property type="component" value="Chromosome I"/>
</dbReference>
<dbReference type="AlphaFoldDB" id="A0A1H0BF68"/>
<evidence type="ECO:0000313" key="2">
    <source>
        <dbReference type="EMBL" id="SDN44319.1"/>
    </source>
</evidence>
<accession>A0A1H0BF68</accession>
<dbReference type="RefSeq" id="WP_083358865.1">
    <property type="nucleotide sequence ID" value="NZ_JXDI01000003.1"/>
</dbReference>
<dbReference type="EMBL" id="LT629704">
    <property type="protein sequence ID" value="SDN44319.1"/>
    <property type="molecule type" value="Genomic_DNA"/>
</dbReference>
<gene>
    <name evidence="2" type="ORF">SAMN04490179_4271</name>
</gene>
<feature type="transmembrane region" description="Helical" evidence="1">
    <location>
        <begin position="21"/>
        <end position="41"/>
    </location>
</feature>
<sequence>MTERALTLNSLGEWAVKLGSILGVTSFIAGIAGFFEFRYMFERMGASWLINTVPTEYFVRKGAMVFLYVIIGLVVSWGLSRTPIERNFLRRWLAVVVGLIVLVSAMFALYLLLDPFPKYSPSVYYLGQISGLLLGISVGCYIYDLVFNEGFKSIGLMQVLQIFLCISLAVYTAPNIVGRAKGYELSSGTLKDLPVVYVKGDPKYQLIEAIGDNLVVFESASVSPRKISIIKFGKDVSIGLQK</sequence>
<reference evidence="2 3" key="1">
    <citation type="submission" date="2016-10" db="EMBL/GenBank/DDBJ databases">
        <authorList>
            <person name="de Groot N.N."/>
        </authorList>
    </citation>
    <scope>NUCLEOTIDE SEQUENCE [LARGE SCALE GENOMIC DNA]</scope>
    <source>
        <strain evidence="2 3">BS2772</strain>
    </source>
</reference>
<evidence type="ECO:0000313" key="3">
    <source>
        <dbReference type="Proteomes" id="UP000182470"/>
    </source>
</evidence>
<keyword evidence="1" id="KW-1133">Transmembrane helix</keyword>
<evidence type="ECO:0000256" key="1">
    <source>
        <dbReference type="SAM" id="Phobius"/>
    </source>
</evidence>
<feature type="transmembrane region" description="Helical" evidence="1">
    <location>
        <begin position="61"/>
        <end position="80"/>
    </location>
</feature>
<keyword evidence="1" id="KW-0472">Membrane</keyword>
<organism evidence="2 3">
    <name type="scientific">Pseudomonas antarctica</name>
    <dbReference type="NCBI Taxonomy" id="219572"/>
    <lineage>
        <taxon>Bacteria</taxon>
        <taxon>Pseudomonadati</taxon>
        <taxon>Pseudomonadota</taxon>
        <taxon>Gammaproteobacteria</taxon>
        <taxon>Pseudomonadales</taxon>
        <taxon>Pseudomonadaceae</taxon>
        <taxon>Pseudomonas</taxon>
    </lineage>
</organism>
<feature type="transmembrane region" description="Helical" evidence="1">
    <location>
        <begin position="155"/>
        <end position="173"/>
    </location>
</feature>
<protein>
    <submittedName>
        <fullName evidence="2">Uncharacterized protein</fullName>
    </submittedName>
</protein>
<feature type="transmembrane region" description="Helical" evidence="1">
    <location>
        <begin position="125"/>
        <end position="143"/>
    </location>
</feature>
<proteinExistence type="predicted"/>
<name>A0A1H0BF68_9PSED</name>
<keyword evidence="1" id="KW-0812">Transmembrane</keyword>